<sequence>MARDTASDHDRTGAAGESGASGASGTAADAPDPLPDADRDADAIAADLREARRRRDDATAAVEEHGESTLATVRDAVERADRLLDRYVDSATGTGDFQAYVEFQGEFAAAVDDLGEDVPGYDAFERANEAVDGRRLSESDFERAREALAPARDLADRLAEREDAEAALHDAERDAQRRLDALEERITDLERLVELGEADLTAPTEELRDPIAAYNDAVRDAFAEFRREEPACDVLAFVAEAAETPFVGYAAPPPELLAFLNASPADGAPLPDLLEYADYSASKLDHYVDDPGTFTAQVRPHRTYLERLSAAPLTVDWPPPAAETLRFKREELVSAVAKFAPEDVVARARELREAADHPEYERLRRAAEAAAELSDAEAERVASGEAAAELAEARRRRKTLADALDGPER</sequence>
<evidence type="ECO:0000256" key="2">
    <source>
        <dbReference type="SAM" id="MobiDB-lite"/>
    </source>
</evidence>
<evidence type="ECO:0000313" key="3">
    <source>
        <dbReference type="EMBL" id="SHH09286.1"/>
    </source>
</evidence>
<proteinExistence type="predicted"/>
<dbReference type="OrthoDB" id="204360at2157"/>
<organism evidence="3 4">
    <name type="scientific">Halobaculum gomorrense</name>
    <dbReference type="NCBI Taxonomy" id="43928"/>
    <lineage>
        <taxon>Archaea</taxon>
        <taxon>Methanobacteriati</taxon>
        <taxon>Methanobacteriota</taxon>
        <taxon>Stenosarchaea group</taxon>
        <taxon>Halobacteria</taxon>
        <taxon>Halobacteriales</taxon>
        <taxon>Haloferacaceae</taxon>
        <taxon>Halobaculum</taxon>
    </lineage>
</organism>
<gene>
    <name evidence="3" type="ORF">SAMN05443636_1752</name>
</gene>
<feature type="region of interest" description="Disordered" evidence="2">
    <location>
        <begin position="1"/>
        <end position="67"/>
    </location>
</feature>
<keyword evidence="1" id="KW-0175">Coiled coil</keyword>
<feature type="compositionally biased region" description="Basic and acidic residues" evidence="2">
    <location>
        <begin position="1"/>
        <end position="12"/>
    </location>
</feature>
<evidence type="ECO:0000313" key="4">
    <source>
        <dbReference type="Proteomes" id="UP000184357"/>
    </source>
</evidence>
<dbReference type="InterPro" id="IPR055542">
    <property type="entry name" value="DUF7118"/>
</dbReference>
<dbReference type="AlphaFoldDB" id="A0A1M5Q5T2"/>
<protein>
    <submittedName>
        <fullName evidence="3">Uncharacterized protein</fullName>
    </submittedName>
</protein>
<name>A0A1M5Q5T2_9EURY</name>
<dbReference type="Pfam" id="PF23432">
    <property type="entry name" value="DUF7118"/>
    <property type="match status" value="1"/>
</dbReference>
<feature type="compositionally biased region" description="Basic and acidic residues" evidence="2">
    <location>
        <begin position="36"/>
        <end position="67"/>
    </location>
</feature>
<feature type="coiled-coil region" evidence="1">
    <location>
        <begin position="154"/>
        <end position="199"/>
    </location>
</feature>
<feature type="compositionally biased region" description="Low complexity" evidence="2">
    <location>
        <begin position="13"/>
        <end position="31"/>
    </location>
</feature>
<reference evidence="3 4" key="1">
    <citation type="submission" date="2016-11" db="EMBL/GenBank/DDBJ databases">
        <authorList>
            <person name="Jaros S."/>
            <person name="Januszkiewicz K."/>
            <person name="Wedrychowicz H."/>
        </authorList>
    </citation>
    <scope>NUCLEOTIDE SEQUENCE [LARGE SCALE GENOMIC DNA]</scope>
    <source>
        <strain evidence="3 4">DSM 9297</strain>
    </source>
</reference>
<dbReference type="STRING" id="43928.SAMN05443636_1752"/>
<accession>A0A1M5Q5T2</accession>
<dbReference type="Proteomes" id="UP000184357">
    <property type="component" value="Unassembled WGS sequence"/>
</dbReference>
<dbReference type="RefSeq" id="WP_143165400.1">
    <property type="nucleotide sequence ID" value="NZ_FQWV01000004.1"/>
</dbReference>
<dbReference type="EMBL" id="FQWV01000004">
    <property type="protein sequence ID" value="SHH09286.1"/>
    <property type="molecule type" value="Genomic_DNA"/>
</dbReference>
<keyword evidence="4" id="KW-1185">Reference proteome</keyword>
<evidence type="ECO:0000256" key="1">
    <source>
        <dbReference type="SAM" id="Coils"/>
    </source>
</evidence>